<dbReference type="AlphaFoldDB" id="A0A316FRD9"/>
<keyword evidence="3" id="KW-1185">Reference proteome</keyword>
<organism evidence="2 3">
    <name type="scientific">Pleionea mediterranea</name>
    <dbReference type="NCBI Taxonomy" id="523701"/>
    <lineage>
        <taxon>Bacteria</taxon>
        <taxon>Pseudomonadati</taxon>
        <taxon>Pseudomonadota</taxon>
        <taxon>Gammaproteobacteria</taxon>
        <taxon>Oceanospirillales</taxon>
        <taxon>Pleioneaceae</taxon>
        <taxon>Pleionea</taxon>
    </lineage>
</organism>
<dbReference type="SUPFAM" id="SSF81901">
    <property type="entry name" value="HCP-like"/>
    <property type="match status" value="1"/>
</dbReference>
<feature type="transmembrane region" description="Helical" evidence="1">
    <location>
        <begin position="100"/>
        <end position="120"/>
    </location>
</feature>
<dbReference type="OrthoDB" id="5698243at2"/>
<evidence type="ECO:0000256" key="1">
    <source>
        <dbReference type="SAM" id="Phobius"/>
    </source>
</evidence>
<keyword evidence="1" id="KW-0812">Transmembrane</keyword>
<dbReference type="InterPro" id="IPR011990">
    <property type="entry name" value="TPR-like_helical_dom_sf"/>
</dbReference>
<feature type="transmembrane region" description="Helical" evidence="1">
    <location>
        <begin position="199"/>
        <end position="226"/>
    </location>
</feature>
<feature type="transmembrane region" description="Helical" evidence="1">
    <location>
        <begin position="141"/>
        <end position="159"/>
    </location>
</feature>
<proteinExistence type="predicted"/>
<evidence type="ECO:0000313" key="2">
    <source>
        <dbReference type="EMBL" id="PWK50745.1"/>
    </source>
</evidence>
<evidence type="ECO:0000313" key="3">
    <source>
        <dbReference type="Proteomes" id="UP000245790"/>
    </source>
</evidence>
<reference evidence="2 3" key="1">
    <citation type="submission" date="2018-05" db="EMBL/GenBank/DDBJ databases">
        <title>Genomic Encyclopedia of Type Strains, Phase IV (KMG-IV): sequencing the most valuable type-strain genomes for metagenomic binning, comparative biology and taxonomic classification.</title>
        <authorList>
            <person name="Goeker M."/>
        </authorList>
    </citation>
    <scope>NUCLEOTIDE SEQUENCE [LARGE SCALE GENOMIC DNA]</scope>
    <source>
        <strain evidence="2 3">DSM 25350</strain>
    </source>
</reference>
<gene>
    <name evidence="2" type="ORF">C8D97_10632</name>
</gene>
<feature type="transmembrane region" description="Helical" evidence="1">
    <location>
        <begin position="246"/>
        <end position="264"/>
    </location>
</feature>
<dbReference type="Proteomes" id="UP000245790">
    <property type="component" value="Unassembled WGS sequence"/>
</dbReference>
<evidence type="ECO:0008006" key="4">
    <source>
        <dbReference type="Google" id="ProtNLM"/>
    </source>
</evidence>
<keyword evidence="1" id="KW-1133">Transmembrane helix</keyword>
<feature type="transmembrane region" description="Helical" evidence="1">
    <location>
        <begin position="165"/>
        <end position="187"/>
    </location>
</feature>
<feature type="transmembrane region" description="Helical" evidence="1">
    <location>
        <begin position="64"/>
        <end position="88"/>
    </location>
</feature>
<dbReference type="RefSeq" id="WP_109763412.1">
    <property type="nucleotide sequence ID" value="NZ_QGGU01000006.1"/>
</dbReference>
<sequence>MDCKYHPDTKASWHCNGCDVAFCIDCVPEDARSSTPKCSLCRRYLTPMGISESITPFWFKLGHFFAYPFAPPLLIVATAFSLLFAYFFNPDNISLMAIPFWLIATGFITKVFFSIMEYTAYGNLDSPNWKKMMSTDNGWMFLKLLAMMIVLVIVIYKLASVSMILSVGVAVFFFLAYPAMNIILCMDKSMWSALNPARILYVMSAIGGGYWILFGLIIMFGLSMSFGMSFLAGYIDQSVAVPLSQFFSLYLSFAMYHMFGYVIYQYHFELDFSVHRQNLYKNIRAHGKHTSEVMDDTAKAVKSSGLTEAEIFIQEGRYEEAEASLIDALKQDDSDNQVYELLYKLFALQGNISYMVKLCEKHLKKLSESRSSNLMRIHYLNTLQHQVDYCPKDPKVAHQLIKALNRKEDAKPALQLLNHLKKHHIDYDGLADACFTFAKMLTEKLNKRQEAAKIIRWGMNVANEKQKEAMGNYLRLLV</sequence>
<dbReference type="EMBL" id="QGGU01000006">
    <property type="protein sequence ID" value="PWK50745.1"/>
    <property type="molecule type" value="Genomic_DNA"/>
</dbReference>
<comment type="caution">
    <text evidence="2">The sequence shown here is derived from an EMBL/GenBank/DDBJ whole genome shotgun (WGS) entry which is preliminary data.</text>
</comment>
<protein>
    <recommendedName>
        <fullName evidence="4">B box-type domain-containing protein</fullName>
    </recommendedName>
</protein>
<name>A0A316FRD9_9GAMM</name>
<dbReference type="Gene3D" id="1.25.40.10">
    <property type="entry name" value="Tetratricopeptide repeat domain"/>
    <property type="match status" value="1"/>
</dbReference>
<keyword evidence="1" id="KW-0472">Membrane</keyword>
<accession>A0A316FRD9</accession>